<dbReference type="GO" id="GO:0005783">
    <property type="term" value="C:endoplasmic reticulum"/>
    <property type="evidence" value="ECO:0007669"/>
    <property type="project" value="TreeGrafter"/>
</dbReference>
<evidence type="ECO:0000256" key="3">
    <source>
        <dbReference type="ARBA" id="ARBA00022692"/>
    </source>
</evidence>
<dbReference type="GeneID" id="106115246"/>
<dbReference type="Pfam" id="PF03381">
    <property type="entry name" value="CDC50"/>
    <property type="match status" value="1"/>
</dbReference>
<evidence type="ECO:0000313" key="9">
    <source>
        <dbReference type="RefSeq" id="XP_013164031.1"/>
    </source>
</evidence>
<keyword evidence="5 6" id="KW-0472">Membrane</keyword>
<reference evidence="9" key="1">
    <citation type="submission" date="2025-08" db="UniProtKB">
        <authorList>
            <consortium name="RefSeq"/>
        </authorList>
    </citation>
    <scope>IDENTIFICATION</scope>
</reference>
<dbReference type="AlphaFoldDB" id="A0AAJ6Z2F5"/>
<evidence type="ECO:0000256" key="2">
    <source>
        <dbReference type="ARBA" id="ARBA00009457"/>
    </source>
</evidence>
<keyword evidence="4 8" id="KW-1133">Transmembrane helix</keyword>
<name>A0AAJ6Z2F5_PAPXU</name>
<dbReference type="GO" id="GO:0005886">
    <property type="term" value="C:plasma membrane"/>
    <property type="evidence" value="ECO:0007669"/>
    <property type="project" value="TreeGrafter"/>
</dbReference>
<dbReference type="KEGG" id="pxu:106115246"/>
<feature type="transmembrane region" description="Helical" evidence="8">
    <location>
        <begin position="289"/>
        <end position="307"/>
    </location>
</feature>
<dbReference type="GO" id="GO:0005794">
    <property type="term" value="C:Golgi apparatus"/>
    <property type="evidence" value="ECO:0007669"/>
    <property type="project" value="TreeGrafter"/>
</dbReference>
<dbReference type="PANTHER" id="PTHR10926">
    <property type="entry name" value="CELL CYCLE CONTROL PROTEIN 50"/>
    <property type="match status" value="1"/>
</dbReference>
<feature type="transmembrane region" description="Helical" evidence="8">
    <location>
        <begin position="7"/>
        <end position="29"/>
    </location>
</feature>
<accession>A0AAJ6Z2F5</accession>
<organism evidence="9">
    <name type="scientific">Papilio xuthus</name>
    <name type="common">Asian swallowtail butterfly</name>
    <dbReference type="NCBI Taxonomy" id="66420"/>
    <lineage>
        <taxon>Eukaryota</taxon>
        <taxon>Metazoa</taxon>
        <taxon>Ecdysozoa</taxon>
        <taxon>Arthropoda</taxon>
        <taxon>Hexapoda</taxon>
        <taxon>Insecta</taxon>
        <taxon>Pterygota</taxon>
        <taxon>Neoptera</taxon>
        <taxon>Endopterygota</taxon>
        <taxon>Lepidoptera</taxon>
        <taxon>Glossata</taxon>
        <taxon>Ditrysia</taxon>
        <taxon>Papilionoidea</taxon>
        <taxon>Papilionidae</taxon>
        <taxon>Papilioninae</taxon>
        <taxon>Papilio</taxon>
    </lineage>
</organism>
<evidence type="ECO:0000256" key="6">
    <source>
        <dbReference type="PIRNR" id="PIRNR015840"/>
    </source>
</evidence>
<feature type="region of interest" description="Disordered" evidence="7">
    <location>
        <begin position="328"/>
        <end position="354"/>
    </location>
</feature>
<dbReference type="RefSeq" id="XP_013164031.1">
    <property type="nucleotide sequence ID" value="XM_013308577.1"/>
</dbReference>
<gene>
    <name evidence="9" type="primary">LOC106115246</name>
</gene>
<evidence type="ECO:0000256" key="1">
    <source>
        <dbReference type="ARBA" id="ARBA00004141"/>
    </source>
</evidence>
<evidence type="ECO:0000256" key="4">
    <source>
        <dbReference type="ARBA" id="ARBA00022989"/>
    </source>
</evidence>
<evidence type="ECO:0000256" key="7">
    <source>
        <dbReference type="SAM" id="MobiDB-lite"/>
    </source>
</evidence>
<dbReference type="PIRSF" id="PIRSF015840">
    <property type="entry name" value="DUF284_TM_euk"/>
    <property type="match status" value="1"/>
</dbReference>
<evidence type="ECO:0000256" key="8">
    <source>
        <dbReference type="SAM" id="Phobius"/>
    </source>
</evidence>
<protein>
    <submittedName>
        <fullName evidence="9">Cell cycle control protein 50C-like</fullName>
    </submittedName>
</protein>
<dbReference type="Proteomes" id="UP000694872">
    <property type="component" value="Unplaced"/>
</dbReference>
<proteinExistence type="inferred from homology"/>
<evidence type="ECO:0000256" key="5">
    <source>
        <dbReference type="ARBA" id="ARBA00023136"/>
    </source>
</evidence>
<keyword evidence="3 8" id="KW-0812">Transmembrane</keyword>
<comment type="subcellular location">
    <subcellularLocation>
        <location evidence="1">Membrane</location>
        <topology evidence="1">Multi-pass membrane protein</topology>
    </subcellularLocation>
</comment>
<sequence length="354" mass="40454">MELKKSTAIKLSLAVYIALTLVFLIVGIIEISRTKHGIKTNTKRYLINYTDCKNNLDDEQTCAQHLNKNINGDCKCDINFKLNEDYKGNVTLYYELDGYKETFGPLFNSSDSSQWSGMLVIPPSDMCQPYQYANTSEGLKPIVPCGALADAMFNDTFRLFNTKMQIQMDEIDLICDAERDKYKNPVNIDAVNNFTKPVNWQKSIWDIGQGNSTGFLSDKFIIWMDTNVHPKPVAKVRKIANFENGLPKDDYHFKVFYNYPPSRYNGTRTLILESVEFVPYERPKTSGPVLLSLGMILIILGIIAYVGKKGHFFDISNITNGLPFLRRKTNENEPKENPPEEAKPLDRERTNRNI</sequence>
<dbReference type="PANTHER" id="PTHR10926:SF0">
    <property type="entry name" value="CDC50, ISOFORM A"/>
    <property type="match status" value="1"/>
</dbReference>
<comment type="similarity">
    <text evidence="2 6">Belongs to the CDC50/LEM3 family.</text>
</comment>
<dbReference type="InterPro" id="IPR005045">
    <property type="entry name" value="CDC50/LEM3_fam"/>
</dbReference>